<dbReference type="GO" id="GO:0046872">
    <property type="term" value="F:metal ion binding"/>
    <property type="evidence" value="ECO:0007669"/>
    <property type="project" value="UniProtKB-KW"/>
</dbReference>
<evidence type="ECO:0008006" key="5">
    <source>
        <dbReference type="Google" id="ProtNLM"/>
    </source>
</evidence>
<dbReference type="Gene3D" id="1.10.600.10">
    <property type="entry name" value="Farnesyl Diphosphate Synthase"/>
    <property type="match status" value="1"/>
</dbReference>
<dbReference type="InterPro" id="IPR000092">
    <property type="entry name" value="Polyprenyl_synt"/>
</dbReference>
<sequence>MSALDHPAAIKLFVDASGGYTHGQIMDVYWRENSICPTEHEYKLMVLKKTGAVFIFMFRVFEIYGTEDVVNRPALLRLLTCLGLYFQINDDFINLWNVEYQKSKGFCEDITEGKFSYPIIYVIDNFPEEGKIVKDILSQKTRDLEVLRYCRSIIEKCGGQEYTRKAINKYKSIILEERTKLKPNPIFEELLLSHFFQPETSIVI</sequence>
<dbReference type="PANTHER" id="PTHR12001">
    <property type="entry name" value="GERANYLGERANYL PYROPHOSPHATE SYNTHASE"/>
    <property type="match status" value="1"/>
</dbReference>
<accession>A0A8K0FY82</accession>
<reference evidence="3" key="1">
    <citation type="submission" date="2019-08" db="EMBL/GenBank/DDBJ databases">
        <title>The genome of the North American firefly Photinus pyralis.</title>
        <authorList>
            <consortium name="Photinus pyralis genome working group"/>
            <person name="Fallon T.R."/>
            <person name="Sander Lower S.E."/>
            <person name="Weng J.-K."/>
        </authorList>
    </citation>
    <scope>NUCLEOTIDE SEQUENCE</scope>
    <source>
        <strain evidence="3">TRF0915ILg1</strain>
        <tissue evidence="3">Whole body</tissue>
    </source>
</reference>
<dbReference type="Pfam" id="PF00348">
    <property type="entry name" value="polyprenyl_synt"/>
    <property type="match status" value="1"/>
</dbReference>
<name>A0A8K0FY82_IGNLU</name>
<dbReference type="InterPro" id="IPR008949">
    <property type="entry name" value="Isoprenoid_synthase_dom_sf"/>
</dbReference>
<evidence type="ECO:0000313" key="4">
    <source>
        <dbReference type="Proteomes" id="UP000801492"/>
    </source>
</evidence>
<dbReference type="PROSITE" id="PS00444">
    <property type="entry name" value="POLYPRENYL_SYNTHASE_2"/>
    <property type="match status" value="1"/>
</dbReference>
<proteinExistence type="predicted"/>
<comment type="caution">
    <text evidence="3">The sequence shown here is derived from an EMBL/GenBank/DDBJ whole genome shotgun (WGS) entry which is preliminary data.</text>
</comment>
<dbReference type="EMBL" id="VTPC01090042">
    <property type="protein sequence ID" value="KAF2885015.1"/>
    <property type="molecule type" value="Genomic_DNA"/>
</dbReference>
<evidence type="ECO:0000256" key="2">
    <source>
        <dbReference type="ARBA" id="ARBA00022842"/>
    </source>
</evidence>
<dbReference type="GO" id="GO:0004659">
    <property type="term" value="F:prenyltransferase activity"/>
    <property type="evidence" value="ECO:0007669"/>
    <property type="project" value="InterPro"/>
</dbReference>
<dbReference type="InterPro" id="IPR033749">
    <property type="entry name" value="Polyprenyl_synt_CS"/>
</dbReference>
<organism evidence="3 4">
    <name type="scientific">Ignelater luminosus</name>
    <name type="common">Cucubano</name>
    <name type="synonym">Pyrophorus luminosus</name>
    <dbReference type="NCBI Taxonomy" id="2038154"/>
    <lineage>
        <taxon>Eukaryota</taxon>
        <taxon>Metazoa</taxon>
        <taxon>Ecdysozoa</taxon>
        <taxon>Arthropoda</taxon>
        <taxon>Hexapoda</taxon>
        <taxon>Insecta</taxon>
        <taxon>Pterygota</taxon>
        <taxon>Neoptera</taxon>
        <taxon>Endopterygota</taxon>
        <taxon>Coleoptera</taxon>
        <taxon>Polyphaga</taxon>
        <taxon>Elateriformia</taxon>
        <taxon>Elateroidea</taxon>
        <taxon>Elateridae</taxon>
        <taxon>Agrypninae</taxon>
        <taxon>Pyrophorini</taxon>
        <taxon>Ignelater</taxon>
    </lineage>
</organism>
<protein>
    <recommendedName>
        <fullName evidence="5">Geranylgeranyl pyrophosphate synthase</fullName>
    </recommendedName>
</protein>
<dbReference type="AlphaFoldDB" id="A0A8K0FY82"/>
<dbReference type="PANTHER" id="PTHR12001:SF44">
    <property type="entry name" value="GERANYLGERANYL PYROPHOSPHATE SYNTHASE"/>
    <property type="match status" value="1"/>
</dbReference>
<keyword evidence="4" id="KW-1185">Reference proteome</keyword>
<dbReference type="GO" id="GO:0008299">
    <property type="term" value="P:isoprenoid biosynthetic process"/>
    <property type="evidence" value="ECO:0007669"/>
    <property type="project" value="InterPro"/>
</dbReference>
<evidence type="ECO:0000256" key="1">
    <source>
        <dbReference type="ARBA" id="ARBA00022723"/>
    </source>
</evidence>
<dbReference type="SUPFAM" id="SSF48576">
    <property type="entry name" value="Terpenoid synthases"/>
    <property type="match status" value="1"/>
</dbReference>
<dbReference type="Proteomes" id="UP000801492">
    <property type="component" value="Unassembled WGS sequence"/>
</dbReference>
<keyword evidence="2" id="KW-0460">Magnesium</keyword>
<keyword evidence="1" id="KW-0479">Metal-binding</keyword>
<gene>
    <name evidence="3" type="ORF">ILUMI_21131</name>
</gene>
<evidence type="ECO:0000313" key="3">
    <source>
        <dbReference type="EMBL" id="KAF2885015.1"/>
    </source>
</evidence>
<dbReference type="OrthoDB" id="6921389at2759"/>
<dbReference type="GO" id="GO:0042811">
    <property type="term" value="P:pheromone biosynthetic process"/>
    <property type="evidence" value="ECO:0007669"/>
    <property type="project" value="UniProtKB-ARBA"/>
</dbReference>